<comment type="similarity">
    <text evidence="1">Belongs to the flavoredoxin family.</text>
</comment>
<feature type="signal peptide" evidence="2">
    <location>
        <begin position="1"/>
        <end position="25"/>
    </location>
</feature>
<feature type="domain" description="Flavin reductase like" evidence="3">
    <location>
        <begin position="69"/>
        <end position="210"/>
    </location>
</feature>
<dbReference type="GO" id="GO:0016646">
    <property type="term" value="F:oxidoreductase activity, acting on the CH-NH group of donors, NAD or NADP as acceptor"/>
    <property type="evidence" value="ECO:0007669"/>
    <property type="project" value="UniProtKB-ARBA"/>
</dbReference>
<keyword evidence="2" id="KW-0732">Signal</keyword>
<organism evidence="4 5">
    <name type="scientific">Tannerella sp. oral taxon BU063 isolate Cell 2</name>
    <dbReference type="NCBI Taxonomy" id="1411148"/>
    <lineage>
        <taxon>Bacteria</taxon>
        <taxon>Pseudomonadati</taxon>
        <taxon>Bacteroidota</taxon>
        <taxon>Bacteroidia</taxon>
        <taxon>Bacteroidales</taxon>
        <taxon>Tannerellaceae</taxon>
        <taxon>Tannerella</taxon>
    </lineage>
</organism>
<dbReference type="GO" id="GO:0010181">
    <property type="term" value="F:FMN binding"/>
    <property type="evidence" value="ECO:0007669"/>
    <property type="project" value="InterPro"/>
</dbReference>
<proteinExistence type="inferred from homology"/>
<dbReference type="Pfam" id="PF01613">
    <property type="entry name" value="Flavin_Reduct"/>
    <property type="match status" value="1"/>
</dbReference>
<dbReference type="InterPro" id="IPR052174">
    <property type="entry name" value="Flavoredoxin"/>
</dbReference>
<comment type="caution">
    <text evidence="4">The sequence shown here is derived from an EMBL/GenBank/DDBJ whole genome shotgun (WGS) entry which is preliminary data.</text>
</comment>
<evidence type="ECO:0000313" key="5">
    <source>
        <dbReference type="Proteomes" id="UP000018837"/>
    </source>
</evidence>
<sequence>MKVSRLLHLLLVATLLALPTLSMLADTPKTAAPTGTFKAFPVNEDFTFTMKVSRLLLNPFTYFHGKGLLLAAGDREKSNAMTIGWGAMGTLWGRPTVTVYVAEKRYTKEFMDRSPYFTVMAFAEGDSILRYMGHHSGRDGDKAAALGLHTLYTENGTPYYAEADLVLECRLLYVAPFDSAAFKDDVPREHYAKRGKAGLHTMYIGEVVRALRKE</sequence>
<dbReference type="AlphaFoldDB" id="W2C538"/>
<dbReference type="PATRIC" id="fig|1411148.3.peg.654"/>
<accession>W2C538</accession>
<dbReference type="SUPFAM" id="SSF50475">
    <property type="entry name" value="FMN-binding split barrel"/>
    <property type="match status" value="1"/>
</dbReference>
<dbReference type="PANTHER" id="PTHR43567">
    <property type="entry name" value="FLAVOREDOXIN-RELATED-RELATED"/>
    <property type="match status" value="1"/>
</dbReference>
<dbReference type="Proteomes" id="UP000018837">
    <property type="component" value="Unassembled WGS sequence"/>
</dbReference>
<evidence type="ECO:0000256" key="2">
    <source>
        <dbReference type="SAM" id="SignalP"/>
    </source>
</evidence>
<dbReference type="PANTHER" id="PTHR43567:SF5">
    <property type="entry name" value="HYPOTHETICAL CYTOSOLIC PROTEIN"/>
    <property type="match status" value="1"/>
</dbReference>
<evidence type="ECO:0000256" key="1">
    <source>
        <dbReference type="ARBA" id="ARBA00038054"/>
    </source>
</evidence>
<dbReference type="EMBL" id="AYUF01000365">
    <property type="protein sequence ID" value="ETK02344.1"/>
    <property type="molecule type" value="Genomic_DNA"/>
</dbReference>
<gene>
    <name evidence="4" type="ORF">N425_04690</name>
</gene>
<dbReference type="Gene3D" id="2.30.110.10">
    <property type="entry name" value="Electron Transport, Fmn-binding Protein, Chain A"/>
    <property type="match status" value="1"/>
</dbReference>
<feature type="chain" id="PRO_5004813423" evidence="2">
    <location>
        <begin position="26"/>
        <end position="214"/>
    </location>
</feature>
<dbReference type="InterPro" id="IPR012349">
    <property type="entry name" value="Split_barrel_FMN-bd"/>
</dbReference>
<dbReference type="InterPro" id="IPR002563">
    <property type="entry name" value="Flavin_Rdtase-like_dom"/>
</dbReference>
<name>W2C538_9BACT</name>
<protein>
    <submittedName>
        <fullName evidence="4">Flavin reductase</fullName>
    </submittedName>
</protein>
<evidence type="ECO:0000259" key="3">
    <source>
        <dbReference type="Pfam" id="PF01613"/>
    </source>
</evidence>
<reference evidence="4 5" key="1">
    <citation type="submission" date="2013-11" db="EMBL/GenBank/DDBJ databases">
        <title>Single cell genomics of uncultured Tannerella BU063 (oral taxon 286).</title>
        <authorList>
            <person name="Beall C.J."/>
            <person name="Campbell A.G."/>
            <person name="Griffen A.L."/>
            <person name="Podar M."/>
            <person name="Leys E.J."/>
        </authorList>
    </citation>
    <scope>NUCLEOTIDE SEQUENCE [LARGE SCALE GENOMIC DNA]</scope>
    <source>
        <strain evidence="4">Cell 2</strain>
    </source>
</reference>
<evidence type="ECO:0000313" key="4">
    <source>
        <dbReference type="EMBL" id="ETK02344.1"/>
    </source>
</evidence>